<keyword evidence="6" id="KW-1185">Reference proteome</keyword>
<evidence type="ECO:0000256" key="1">
    <source>
        <dbReference type="ARBA" id="ARBA00010219"/>
    </source>
</evidence>
<dbReference type="EC" id="5.1.1.7" evidence="3 4"/>
<feature type="binding site" evidence="3">
    <location>
        <begin position="189"/>
        <end position="190"/>
    </location>
    <ligand>
        <name>substrate</name>
    </ligand>
</feature>
<feature type="binding site" evidence="3">
    <location>
        <position position="171"/>
    </location>
    <ligand>
        <name>substrate</name>
    </ligand>
</feature>
<keyword evidence="2 3" id="KW-0413">Isomerase</keyword>
<comment type="caution">
    <text evidence="3">Lacks conserved residue(s) required for the propagation of feature annotation.</text>
</comment>
<feature type="binding site" evidence="3">
    <location>
        <position position="65"/>
    </location>
    <ligand>
        <name>substrate</name>
    </ligand>
</feature>
<keyword evidence="3" id="KW-0457">Lysine biosynthesis</keyword>
<accession>A0A7G7G3N0</accession>
<dbReference type="AlphaFoldDB" id="A0A7G7G3N0"/>
<evidence type="ECO:0000256" key="3">
    <source>
        <dbReference type="HAMAP-Rule" id="MF_00197"/>
    </source>
</evidence>
<evidence type="ECO:0000313" key="6">
    <source>
        <dbReference type="Proteomes" id="UP000515237"/>
    </source>
</evidence>
<dbReference type="EMBL" id="CP055156">
    <property type="protein sequence ID" value="QNF31764.1"/>
    <property type="molecule type" value="Genomic_DNA"/>
</dbReference>
<comment type="subunit">
    <text evidence="3">Homodimer.</text>
</comment>
<dbReference type="SUPFAM" id="SSF54506">
    <property type="entry name" value="Diaminopimelate epimerase-like"/>
    <property type="match status" value="2"/>
</dbReference>
<comment type="subcellular location">
    <subcellularLocation>
        <location evidence="3">Cytoplasm</location>
    </subcellularLocation>
</comment>
<gene>
    <name evidence="3" type="primary">dapF</name>
    <name evidence="5" type="ORF">HUW51_03140</name>
</gene>
<dbReference type="InterPro" id="IPR001653">
    <property type="entry name" value="DAP_epimerase_DapF"/>
</dbReference>
<dbReference type="GO" id="GO:0005829">
    <property type="term" value="C:cytosol"/>
    <property type="evidence" value="ECO:0007669"/>
    <property type="project" value="TreeGrafter"/>
</dbReference>
<feature type="active site" description="Proton donor" evidence="3">
    <location>
        <position position="74"/>
    </location>
</feature>
<organism evidence="5 6">
    <name type="scientific">Adhaeribacter swui</name>
    <dbReference type="NCBI Taxonomy" id="2086471"/>
    <lineage>
        <taxon>Bacteria</taxon>
        <taxon>Pseudomonadati</taxon>
        <taxon>Bacteroidota</taxon>
        <taxon>Cytophagia</taxon>
        <taxon>Cytophagales</taxon>
        <taxon>Hymenobacteraceae</taxon>
        <taxon>Adhaeribacter</taxon>
    </lineage>
</organism>
<dbReference type="PANTHER" id="PTHR31689">
    <property type="entry name" value="DIAMINOPIMELATE EPIMERASE, CHLOROPLASTIC"/>
    <property type="match status" value="1"/>
</dbReference>
<proteinExistence type="inferred from homology"/>
<dbReference type="GO" id="GO:0008837">
    <property type="term" value="F:diaminopimelate epimerase activity"/>
    <property type="evidence" value="ECO:0007669"/>
    <property type="project" value="UniProtKB-UniRule"/>
</dbReference>
<dbReference type="Gene3D" id="3.10.310.10">
    <property type="entry name" value="Diaminopimelate Epimerase, Chain A, domain 1"/>
    <property type="match status" value="2"/>
</dbReference>
<comment type="similarity">
    <text evidence="1 3">Belongs to the diaminopimelate epimerase family.</text>
</comment>
<dbReference type="Proteomes" id="UP000515237">
    <property type="component" value="Chromosome"/>
</dbReference>
<feature type="site" description="Could be important to modulate the pK values of the two catalytic cysteine residues" evidence="3">
    <location>
        <position position="139"/>
    </location>
</feature>
<evidence type="ECO:0000256" key="2">
    <source>
        <dbReference type="ARBA" id="ARBA00023235"/>
    </source>
</evidence>
<sequence>MNVTFYKYQGTGNDFIMIDNRELFFEADNYALVAKLCERRMGIGADGLILLQNREGYDFEMVYYNADGRPGSMCGNGGRCTVQFARQLGVITNQAFFLAADGDHYASIDEKGLVSLKMNDVNHIETGADYYYLNTGSPHYVQFVDALEQFNVFAEGQNIRYNDRFKTEGTNVNFAQLPSEPQLFVRTYERGVEDETFSCGTGVTATALAASFKGATSPVAIRTLGGNLQVSFEPTATGFTNIYLIGPALPVFTGTIQV</sequence>
<dbReference type="PANTHER" id="PTHR31689:SF0">
    <property type="entry name" value="DIAMINOPIMELATE EPIMERASE"/>
    <property type="match status" value="1"/>
</dbReference>
<feature type="active site" description="Proton acceptor" evidence="3">
    <location>
        <position position="199"/>
    </location>
</feature>
<reference evidence="5 6" key="1">
    <citation type="journal article" date="2018" name="Int. J. Syst. Evol. Microbiol.">
        <title>Adhaeribacter swui sp. nov., isolated from wet mud.</title>
        <authorList>
            <person name="Kim D.U."/>
            <person name="Kim K.W."/>
            <person name="Kang M.S."/>
            <person name="Kim J.Y."/>
            <person name="Jang J.H."/>
            <person name="Kim M.K."/>
        </authorList>
    </citation>
    <scope>NUCLEOTIDE SEQUENCE [LARGE SCALE GENOMIC DNA]</scope>
    <source>
        <strain evidence="5 6">KCTC 52873</strain>
    </source>
</reference>
<dbReference type="GO" id="GO:0009089">
    <property type="term" value="P:lysine biosynthetic process via diaminopimelate"/>
    <property type="evidence" value="ECO:0007669"/>
    <property type="project" value="UniProtKB-UniRule"/>
</dbReference>
<dbReference type="NCBIfam" id="TIGR00652">
    <property type="entry name" value="DapF"/>
    <property type="match status" value="1"/>
</dbReference>
<dbReference type="Pfam" id="PF01678">
    <property type="entry name" value="DAP_epimerase"/>
    <property type="match status" value="2"/>
</dbReference>
<name>A0A7G7G3N0_9BACT</name>
<keyword evidence="3" id="KW-0028">Amino-acid biosynthesis</keyword>
<keyword evidence="3" id="KW-0963">Cytoplasm</keyword>
<feature type="site" description="Could be important to modulate the pK values of the two catalytic cysteine residues" evidence="3">
    <location>
        <position position="189"/>
    </location>
</feature>
<evidence type="ECO:0000256" key="4">
    <source>
        <dbReference type="NCBIfam" id="TIGR00652"/>
    </source>
</evidence>
<dbReference type="KEGG" id="aswu:HUW51_03140"/>
<comment type="catalytic activity">
    <reaction evidence="3">
        <text>(2S,6S)-2,6-diaminopimelate = meso-2,6-diaminopimelate</text>
        <dbReference type="Rhea" id="RHEA:15393"/>
        <dbReference type="ChEBI" id="CHEBI:57609"/>
        <dbReference type="ChEBI" id="CHEBI:57791"/>
        <dbReference type="EC" id="5.1.1.7"/>
    </reaction>
</comment>
<dbReference type="HAMAP" id="MF_00197">
    <property type="entry name" value="DAP_epimerase"/>
    <property type="match status" value="1"/>
</dbReference>
<feature type="binding site" evidence="3">
    <location>
        <position position="13"/>
    </location>
    <ligand>
        <name>substrate</name>
    </ligand>
</feature>
<feature type="binding site" evidence="3">
    <location>
        <begin position="200"/>
        <end position="201"/>
    </location>
    <ligand>
        <name>substrate</name>
    </ligand>
</feature>
<dbReference type="RefSeq" id="WP_185272550.1">
    <property type="nucleotide sequence ID" value="NZ_CP055156.1"/>
</dbReference>
<comment type="function">
    <text evidence="3">Catalyzes the stereoinversion of LL-2,6-diaminopimelate (L,L-DAP) to meso-diaminopimelate (meso-DAP), a precursor of L-lysine and an essential component of the bacterial peptidoglycan.</text>
</comment>
<dbReference type="UniPathway" id="UPA00034">
    <property type="reaction ID" value="UER00025"/>
</dbReference>
<evidence type="ECO:0000313" key="5">
    <source>
        <dbReference type="EMBL" id="QNF31764.1"/>
    </source>
</evidence>
<protein>
    <recommendedName>
        <fullName evidence="3 4">Diaminopimelate epimerase</fullName>
        <shortName evidence="3">DAP epimerase</shortName>
        <ecNumber evidence="3 4">5.1.1.7</ecNumber>
    </recommendedName>
    <alternativeName>
        <fullName evidence="3">PLP-independent amino acid racemase</fullName>
    </alternativeName>
</protein>
<comment type="pathway">
    <text evidence="3">Amino-acid biosynthesis; L-lysine biosynthesis via DAP pathway; DL-2,6-diaminopimelate from LL-2,6-diaminopimelate: step 1/1.</text>
</comment>
<feature type="binding site" evidence="3">
    <location>
        <begin position="75"/>
        <end position="76"/>
    </location>
    <ligand>
        <name>substrate</name>
    </ligand>
</feature>